<name>A0A847S8R6_9BACT</name>
<feature type="transmembrane region" description="Helical" evidence="1">
    <location>
        <begin position="82"/>
        <end position="101"/>
    </location>
</feature>
<dbReference type="Proteomes" id="UP000570474">
    <property type="component" value="Unassembled WGS sequence"/>
</dbReference>
<sequence length="244" mass="27716">MSELSTSTCTNCETPVNEKFCGHCGQPAVLKRIDSHYVLHEVQHLLHVEKGLLYTIKELLLRPGRNVREYLTKKRDKLVKPVVYIIITSLVYSTIAHFFHIEKEIGSTATSATIGIFRWVEHHYGYANIIIGLFIALWLKLIFRKYHYNFFEIVVLLCFTMGTGMLIMAVFALAQGVLHVSLMMAGSILPFIYCAWAIGQFFAGKKPLGYLLAFVAYMLGMFSFYLVVVFVGTMVDVLAKMMHA</sequence>
<dbReference type="AlphaFoldDB" id="A0A847S8R6"/>
<organism evidence="2 3">
    <name type="scientific">Chitinophaga varians</name>
    <dbReference type="NCBI Taxonomy" id="2202339"/>
    <lineage>
        <taxon>Bacteria</taxon>
        <taxon>Pseudomonadati</taxon>
        <taxon>Bacteroidota</taxon>
        <taxon>Chitinophagia</taxon>
        <taxon>Chitinophagales</taxon>
        <taxon>Chitinophagaceae</taxon>
        <taxon>Chitinophaga</taxon>
    </lineage>
</organism>
<feature type="transmembrane region" description="Helical" evidence="1">
    <location>
        <begin position="124"/>
        <end position="143"/>
    </location>
</feature>
<keyword evidence="1" id="KW-0812">Transmembrane</keyword>
<gene>
    <name evidence="2" type="ORF">HGH92_27645</name>
</gene>
<reference evidence="2 3" key="1">
    <citation type="submission" date="2020-04" db="EMBL/GenBank/DDBJ databases">
        <authorList>
            <person name="Yin C."/>
        </authorList>
    </citation>
    <scope>NUCLEOTIDE SEQUENCE [LARGE SCALE GENOMIC DNA]</scope>
    <source>
        <strain evidence="2 3">Ae27</strain>
    </source>
</reference>
<evidence type="ECO:0000313" key="3">
    <source>
        <dbReference type="Proteomes" id="UP000570474"/>
    </source>
</evidence>
<dbReference type="EMBL" id="JABAIA010000003">
    <property type="protein sequence ID" value="NLR68111.1"/>
    <property type="molecule type" value="Genomic_DNA"/>
</dbReference>
<proteinExistence type="predicted"/>
<feature type="transmembrane region" description="Helical" evidence="1">
    <location>
        <begin position="180"/>
        <end position="198"/>
    </location>
</feature>
<dbReference type="RefSeq" id="WP_168874046.1">
    <property type="nucleotide sequence ID" value="NZ_JABAIA010000003.1"/>
</dbReference>
<dbReference type="Pfam" id="PF12412">
    <property type="entry name" value="DUF3667"/>
    <property type="match status" value="1"/>
</dbReference>
<feature type="transmembrane region" description="Helical" evidence="1">
    <location>
        <begin position="150"/>
        <end position="174"/>
    </location>
</feature>
<accession>A0A847S8R6</accession>
<evidence type="ECO:0000313" key="2">
    <source>
        <dbReference type="EMBL" id="NLR68111.1"/>
    </source>
</evidence>
<protein>
    <submittedName>
        <fullName evidence="2">DUF3667 domain-containing protein</fullName>
    </submittedName>
</protein>
<keyword evidence="1" id="KW-0472">Membrane</keyword>
<dbReference type="InterPro" id="IPR022134">
    <property type="entry name" value="DUF3667"/>
</dbReference>
<keyword evidence="1" id="KW-1133">Transmembrane helix</keyword>
<keyword evidence="3" id="KW-1185">Reference proteome</keyword>
<comment type="caution">
    <text evidence="2">The sequence shown here is derived from an EMBL/GenBank/DDBJ whole genome shotgun (WGS) entry which is preliminary data.</text>
</comment>
<feature type="transmembrane region" description="Helical" evidence="1">
    <location>
        <begin position="210"/>
        <end position="235"/>
    </location>
</feature>
<evidence type="ECO:0000256" key="1">
    <source>
        <dbReference type="SAM" id="Phobius"/>
    </source>
</evidence>